<evidence type="ECO:0000313" key="2">
    <source>
        <dbReference type="EMBL" id="MFC6038373.1"/>
    </source>
</evidence>
<sequence length="193" mass="21462">MKSFICMFIVLMMLSGCASKQSVELISSSVEIRDDRSGGVSITSGDKKGEIIEPISLSYDFVLKNTGKKVLGGMEKINSQTFEYNDGIKVYIEPNEKLQEVTTEVMGFNMYDEEDRQQAGLGMGITGTPVLEQNQEGKYTLDFVLGALEENPEIRIAPSSEQLNKLKRNSLDALVIIHIADEEIARFDLKNPN</sequence>
<accession>A0ABW1L5I8</accession>
<evidence type="ECO:0000313" key="3">
    <source>
        <dbReference type="Proteomes" id="UP001596170"/>
    </source>
</evidence>
<comment type="caution">
    <text evidence="2">The sequence shown here is derived from an EMBL/GenBank/DDBJ whole genome shotgun (WGS) entry which is preliminary data.</text>
</comment>
<reference evidence="3" key="1">
    <citation type="journal article" date="2019" name="Int. J. Syst. Evol. Microbiol.">
        <title>The Global Catalogue of Microorganisms (GCM) 10K type strain sequencing project: providing services to taxonomists for standard genome sequencing and annotation.</title>
        <authorList>
            <consortium name="The Broad Institute Genomics Platform"/>
            <consortium name="The Broad Institute Genome Sequencing Center for Infectious Disease"/>
            <person name="Wu L."/>
            <person name="Ma J."/>
        </authorList>
    </citation>
    <scope>NUCLEOTIDE SEQUENCE [LARGE SCALE GENOMIC DNA]</scope>
    <source>
        <strain evidence="3">CCUG 54527</strain>
    </source>
</reference>
<dbReference type="RefSeq" id="WP_377732390.1">
    <property type="nucleotide sequence ID" value="NZ_JBHSRI010000002.1"/>
</dbReference>
<keyword evidence="1" id="KW-0732">Signal</keyword>
<gene>
    <name evidence="2" type="ORF">ACFPYN_02785</name>
</gene>
<feature type="signal peptide" evidence="1">
    <location>
        <begin position="1"/>
        <end position="20"/>
    </location>
</feature>
<evidence type="ECO:0000256" key="1">
    <source>
        <dbReference type="SAM" id="SignalP"/>
    </source>
</evidence>
<organism evidence="2 3">
    <name type="scientific">Paenisporosarcina macmurdoensis</name>
    <dbReference type="NCBI Taxonomy" id="212659"/>
    <lineage>
        <taxon>Bacteria</taxon>
        <taxon>Bacillati</taxon>
        <taxon>Bacillota</taxon>
        <taxon>Bacilli</taxon>
        <taxon>Bacillales</taxon>
        <taxon>Caryophanaceae</taxon>
        <taxon>Paenisporosarcina</taxon>
    </lineage>
</organism>
<proteinExistence type="predicted"/>
<dbReference type="PROSITE" id="PS51257">
    <property type="entry name" value="PROKAR_LIPOPROTEIN"/>
    <property type="match status" value="1"/>
</dbReference>
<keyword evidence="3" id="KW-1185">Reference proteome</keyword>
<name>A0ABW1L5I8_9BACL</name>
<dbReference type="EMBL" id="JBHSRI010000002">
    <property type="protein sequence ID" value="MFC6038373.1"/>
    <property type="molecule type" value="Genomic_DNA"/>
</dbReference>
<protein>
    <recommendedName>
        <fullName evidence="4">Lipoprotein</fullName>
    </recommendedName>
</protein>
<feature type="chain" id="PRO_5046911261" description="Lipoprotein" evidence="1">
    <location>
        <begin position="21"/>
        <end position="193"/>
    </location>
</feature>
<dbReference type="Proteomes" id="UP001596170">
    <property type="component" value="Unassembled WGS sequence"/>
</dbReference>
<evidence type="ECO:0008006" key="4">
    <source>
        <dbReference type="Google" id="ProtNLM"/>
    </source>
</evidence>